<evidence type="ECO:0000313" key="1">
    <source>
        <dbReference type="EMBL" id="EEG36980.1"/>
    </source>
</evidence>
<dbReference type="RefSeq" id="WP_005345809.1">
    <property type="nucleotide sequence ID" value="NZ_ACEP01000056.1"/>
</dbReference>
<reference evidence="1 2" key="2">
    <citation type="submission" date="2009-02" db="EMBL/GenBank/DDBJ databases">
        <title>Draft genome sequence of Eubacterium hallii (DSM 3353).</title>
        <authorList>
            <person name="Sudarsanam P."/>
            <person name="Ley R."/>
            <person name="Guruge J."/>
            <person name="Turnbaugh P.J."/>
            <person name="Mahowald M."/>
            <person name="Liep D."/>
            <person name="Gordon J."/>
        </authorList>
    </citation>
    <scope>NUCLEOTIDE SEQUENCE [LARGE SCALE GENOMIC DNA]</scope>
    <source>
        <strain evidence="1 2">DSM 3353</strain>
    </source>
</reference>
<dbReference type="EMBL" id="ACEP01000056">
    <property type="protein sequence ID" value="EEG36980.1"/>
    <property type="molecule type" value="Genomic_DNA"/>
</dbReference>
<protein>
    <recommendedName>
        <fullName evidence="3">TIGR04255 family protein</fullName>
    </recommendedName>
</protein>
<reference evidence="1 2" key="1">
    <citation type="submission" date="2009-01" db="EMBL/GenBank/DDBJ databases">
        <authorList>
            <person name="Fulton L."/>
            <person name="Clifton S."/>
            <person name="Fulton B."/>
            <person name="Xu J."/>
            <person name="Minx P."/>
            <person name="Pepin K.H."/>
            <person name="Johnson M."/>
            <person name="Bhonagiri V."/>
            <person name="Nash W.E."/>
            <person name="Mardis E.R."/>
            <person name="Wilson R.K."/>
        </authorList>
    </citation>
    <scope>NUCLEOTIDE SEQUENCE [LARGE SCALE GENOMIC DNA]</scope>
    <source>
        <strain evidence="1 2">DSM 3353</strain>
    </source>
</reference>
<proteinExistence type="predicted"/>
<sequence length="284" mass="32871">MNDLRSAIKHNFLKQIIFRLDYEGVMEADVEGCILSLRQKFFDAGFINMGKRTENQFDLQVKMDLNIPEGNQFSVSNNNKNLVYIFSSDNKEILEISKSFFTLTVDIDQTYETFDKYIVLLAESMAVIKSVSPYFQPLRIGLRKINICFLDNLADLPLYFTKAAFNANDVIEQFSEYDYIASNMVTILSKDNYQANYVRNIQEGMVQQEDGNQKTTYQIVIDVDVFKEGNREILPMLSDEQIIKNTLQIQNTIEFEIFIKSLSDKLIQALKQEVFQDDVIRGVV</sequence>
<name>C0EUQ6_9FIRM</name>
<comment type="caution">
    <text evidence="1">The sequence shown here is derived from an EMBL/GenBank/DDBJ whole genome shotgun (WGS) entry which is preliminary data.</text>
</comment>
<dbReference type="NCBIfam" id="TIGR04255">
    <property type="entry name" value="sporadTIGR04255"/>
    <property type="match status" value="1"/>
</dbReference>
<organism evidence="1 2">
    <name type="scientific">Anaerobutyricum hallii DSM 3353</name>
    <dbReference type="NCBI Taxonomy" id="411469"/>
    <lineage>
        <taxon>Bacteria</taxon>
        <taxon>Bacillati</taxon>
        <taxon>Bacillota</taxon>
        <taxon>Clostridia</taxon>
        <taxon>Lachnospirales</taxon>
        <taxon>Lachnospiraceae</taxon>
        <taxon>Anaerobutyricum</taxon>
    </lineage>
</organism>
<dbReference type="InterPro" id="IPR026349">
    <property type="entry name" value="CHP04255"/>
</dbReference>
<dbReference type="GeneID" id="75047136"/>
<dbReference type="eggNOG" id="ENOG50330Y5">
    <property type="taxonomic scope" value="Bacteria"/>
</dbReference>
<dbReference type="AlphaFoldDB" id="C0EUQ6"/>
<dbReference type="Proteomes" id="UP000003174">
    <property type="component" value="Unassembled WGS sequence"/>
</dbReference>
<evidence type="ECO:0000313" key="2">
    <source>
        <dbReference type="Proteomes" id="UP000003174"/>
    </source>
</evidence>
<evidence type="ECO:0008006" key="3">
    <source>
        <dbReference type="Google" id="ProtNLM"/>
    </source>
</evidence>
<accession>C0EUQ6</accession>
<gene>
    <name evidence="1" type="ORF">EUBHAL_01144</name>
</gene>